<dbReference type="EMBL" id="CM014082">
    <property type="protein sequence ID" value="TKS71885.1"/>
    <property type="molecule type" value="Genomic_DNA"/>
</dbReference>
<gene>
    <name evidence="2" type="ORF">D9C73_004663</name>
</gene>
<evidence type="ECO:0000256" key="1">
    <source>
        <dbReference type="SAM" id="Phobius"/>
    </source>
</evidence>
<keyword evidence="1" id="KW-1133">Transmembrane helix</keyword>
<reference evidence="2 3" key="1">
    <citation type="submission" date="2019-01" db="EMBL/GenBank/DDBJ databases">
        <title>Genome Assembly of Collichthys lucidus.</title>
        <authorList>
            <person name="Cai M."/>
            <person name="Xiao S."/>
        </authorList>
    </citation>
    <scope>NUCLEOTIDE SEQUENCE [LARGE SCALE GENOMIC DNA]</scope>
    <source>
        <strain evidence="2">JT15FE1705JMU</strain>
        <tissue evidence="2">Muscle</tissue>
    </source>
</reference>
<accession>A0A4U5UF00</accession>
<keyword evidence="3" id="KW-1185">Reference proteome</keyword>
<keyword evidence="1" id="KW-0812">Transmembrane</keyword>
<dbReference type="AlphaFoldDB" id="A0A4U5UF00"/>
<dbReference type="Proteomes" id="UP000298787">
    <property type="component" value="Chromosome 5"/>
</dbReference>
<proteinExistence type="predicted"/>
<organism evidence="2 3">
    <name type="scientific">Collichthys lucidus</name>
    <name type="common">Big head croaker</name>
    <name type="synonym">Sciaena lucida</name>
    <dbReference type="NCBI Taxonomy" id="240159"/>
    <lineage>
        <taxon>Eukaryota</taxon>
        <taxon>Metazoa</taxon>
        <taxon>Chordata</taxon>
        <taxon>Craniata</taxon>
        <taxon>Vertebrata</taxon>
        <taxon>Euteleostomi</taxon>
        <taxon>Actinopterygii</taxon>
        <taxon>Neopterygii</taxon>
        <taxon>Teleostei</taxon>
        <taxon>Neoteleostei</taxon>
        <taxon>Acanthomorphata</taxon>
        <taxon>Eupercaria</taxon>
        <taxon>Sciaenidae</taxon>
        <taxon>Collichthys</taxon>
    </lineage>
</organism>
<protein>
    <submittedName>
        <fullName evidence="2">Uncharacterized protein</fullName>
    </submittedName>
</protein>
<feature type="transmembrane region" description="Helical" evidence="1">
    <location>
        <begin position="12"/>
        <end position="39"/>
    </location>
</feature>
<evidence type="ECO:0000313" key="2">
    <source>
        <dbReference type="EMBL" id="TKS71885.1"/>
    </source>
</evidence>
<evidence type="ECO:0000313" key="3">
    <source>
        <dbReference type="Proteomes" id="UP000298787"/>
    </source>
</evidence>
<name>A0A4U5UF00_COLLU</name>
<keyword evidence="1" id="KW-0472">Membrane</keyword>
<dbReference type="STRING" id="240159.A0A4U5UF00"/>
<sequence>MSSPPEEDPPTLASIIPASILSSALSAAVSAAMAVAMAVDGKESLTALLEEWEEAQRGTTEQLVSILTK</sequence>